<proteinExistence type="inferred from homology"/>
<dbReference type="AlphaFoldDB" id="A0A444UPS3"/>
<dbReference type="Pfam" id="PF15412">
    <property type="entry name" value="Nse4-Nse3_bdg"/>
    <property type="match status" value="1"/>
</dbReference>
<evidence type="ECO:0000259" key="11">
    <source>
        <dbReference type="Pfam" id="PF04376"/>
    </source>
</evidence>
<dbReference type="InterPro" id="IPR014854">
    <property type="entry name" value="Nse4_C"/>
</dbReference>
<name>A0A444UPS3_ACIRT</name>
<feature type="region of interest" description="Disordered" evidence="10">
    <location>
        <begin position="424"/>
        <end position="505"/>
    </location>
</feature>
<dbReference type="GO" id="GO:0004057">
    <property type="term" value="F:arginyl-tRNA--protein transferase activity"/>
    <property type="evidence" value="ECO:0007669"/>
    <property type="project" value="InterPro"/>
</dbReference>
<dbReference type="Pfam" id="PF08743">
    <property type="entry name" value="Nse4_C"/>
    <property type="match status" value="1"/>
</dbReference>
<dbReference type="GO" id="GO:0006310">
    <property type="term" value="P:DNA recombination"/>
    <property type="evidence" value="ECO:0007669"/>
    <property type="project" value="UniProtKB-UniRule"/>
</dbReference>
<feature type="region of interest" description="Disordered" evidence="10">
    <location>
        <begin position="1"/>
        <end position="36"/>
    </location>
</feature>
<evidence type="ECO:0000256" key="5">
    <source>
        <dbReference type="ARBA" id="ARBA00022895"/>
    </source>
</evidence>
<keyword evidence="15" id="KW-1185">Reference proteome</keyword>
<evidence type="ECO:0000256" key="8">
    <source>
        <dbReference type="ARBA" id="ARBA00023242"/>
    </source>
</evidence>
<feature type="domain" description="Nse4/EID protein Nse3/MAGE-binding" evidence="13">
    <location>
        <begin position="91"/>
        <end position="142"/>
    </location>
</feature>
<feature type="compositionally biased region" description="Basic and acidic residues" evidence="10">
    <location>
        <begin position="466"/>
        <end position="485"/>
    </location>
</feature>
<dbReference type="EMBL" id="SCEB01214094">
    <property type="protein sequence ID" value="RXM37177.1"/>
    <property type="molecule type" value="Genomic_DNA"/>
</dbReference>
<sequence>MSSAASQASCSFNGENVAAEGNGDEAGTSSMWEDDSTNRRMIRHQYRELINNVQQNREDLLSPHNNKLTEALEEANKLFTNVRQAREAALDAQFLVIATNLGKEKASQLHSDITVFDPVTFAEFLLSFMGLNRLEGDDDDDDGAGFLPRDAWHRLGREAEQCFRKSPSFHYMLGSFEPDPPAPRQRIERQRKAPNKEERRIMPTQLKKMEESYQEATEKEVERILGFLQTYFKEDPRNPISYFDFVIDPNSFARTVENIFHVSFLVRDGLAKIEMDRDKLPIIVPTDANAETSGNTQGRNQCIVSISPKEWRSNSRTLSVLAGMWSHALTVQDYQDLIDRGWRRSGKYIYKPIMNQTCCPQYTIRCDSTNFQPSKPQKKILKKMSKYLCKGELPKSPSDGELMDSLCEDAGSCDAPATCRSEVSVSVEGPVETVKSAGPEKKTGREQTAPPKPGLGADPSRPPCRKAKEVRKERKLQKELQKQSGREAGSASIPQTEAARPPPPSKTIEELIAESLPADAVYKLEDGNTVYWKRLLFIYSKEQKHGMIILNWLGADPSRPPCRKAKEVRKERKLQKELQKQSGREAGSASIPQTEAARPPPPSKTIEELIAESLPADAVYKLEVRLVRSTPPSSQFKATFHESYQVYKRYQMTVHKDPPDKPSESQVRLVPVCFDDPEFTATYSQSAALYAKYQTAIHKDSPSECSESQW</sequence>
<keyword evidence="4 9" id="KW-0227">DNA damage</keyword>
<comment type="similarity">
    <text evidence="3 9">Belongs to the NSE4 family.</text>
</comment>
<evidence type="ECO:0000256" key="9">
    <source>
        <dbReference type="RuleBase" id="RU365071"/>
    </source>
</evidence>
<evidence type="ECO:0000256" key="1">
    <source>
        <dbReference type="ARBA" id="ARBA00004123"/>
    </source>
</evidence>
<feature type="domain" description="N-end aminoacyl transferase N-terminal" evidence="11">
    <location>
        <begin position="325"/>
        <end position="379"/>
    </location>
</feature>
<comment type="subcellular location">
    <subcellularLocation>
        <location evidence="2">Chromosome</location>
        <location evidence="2">Telomere</location>
    </subcellularLocation>
    <subcellularLocation>
        <location evidence="1 9">Nucleus</location>
    </subcellularLocation>
</comment>
<feature type="region of interest" description="Disordered" evidence="10">
    <location>
        <begin position="567"/>
        <end position="603"/>
    </location>
</feature>
<evidence type="ECO:0000313" key="14">
    <source>
        <dbReference type="EMBL" id="RXM37177.1"/>
    </source>
</evidence>
<accession>A0A444UPS3</accession>
<keyword evidence="8 9" id="KW-0539">Nucleus</keyword>
<feature type="domain" description="Non-structural maintenance of chromosome element 4 C-terminal" evidence="12">
    <location>
        <begin position="239"/>
        <end position="317"/>
    </location>
</feature>
<evidence type="ECO:0000313" key="15">
    <source>
        <dbReference type="Proteomes" id="UP000289886"/>
    </source>
</evidence>
<keyword evidence="5" id="KW-0158">Chromosome</keyword>
<dbReference type="InterPro" id="IPR027786">
    <property type="entry name" value="Nse4/EID"/>
</dbReference>
<evidence type="ECO:0000256" key="4">
    <source>
        <dbReference type="ARBA" id="ARBA00022763"/>
    </source>
</evidence>
<dbReference type="InterPro" id="IPR007471">
    <property type="entry name" value="N-end_Aminoacyl_Trfase_N"/>
</dbReference>
<evidence type="ECO:0000259" key="12">
    <source>
        <dbReference type="Pfam" id="PF08743"/>
    </source>
</evidence>
<organism evidence="14 15">
    <name type="scientific">Acipenser ruthenus</name>
    <name type="common">Sterlet sturgeon</name>
    <dbReference type="NCBI Taxonomy" id="7906"/>
    <lineage>
        <taxon>Eukaryota</taxon>
        <taxon>Metazoa</taxon>
        <taxon>Chordata</taxon>
        <taxon>Craniata</taxon>
        <taxon>Vertebrata</taxon>
        <taxon>Euteleostomi</taxon>
        <taxon>Actinopterygii</taxon>
        <taxon>Chondrostei</taxon>
        <taxon>Acipenseriformes</taxon>
        <taxon>Acipenseridae</taxon>
        <taxon>Acipenser</taxon>
    </lineage>
</organism>
<reference evidence="14 15" key="1">
    <citation type="submission" date="2019-01" db="EMBL/GenBank/DDBJ databases">
        <title>Draft Genome and Complete Hox-Cluster Characterization of the Sterlet Sturgeon (Acipenser ruthenus).</title>
        <authorList>
            <person name="Wei Q."/>
        </authorList>
    </citation>
    <scope>NUCLEOTIDE SEQUENCE [LARGE SCALE GENOMIC DNA]</scope>
    <source>
        <strain evidence="14">WHYD16114868_AA</strain>
        <tissue evidence="14">Blood</tissue>
    </source>
</reference>
<evidence type="ECO:0000256" key="7">
    <source>
        <dbReference type="ARBA" id="ARBA00023204"/>
    </source>
</evidence>
<comment type="caution">
    <text evidence="14">The sequence shown here is derived from an EMBL/GenBank/DDBJ whole genome shotgun (WGS) entry which is preliminary data.</text>
</comment>
<keyword evidence="5" id="KW-0779">Telomere</keyword>
<dbReference type="PANTHER" id="PTHR16140:SF0">
    <property type="entry name" value="NON-STRUCTURAL MAINTENANCE OF CHROMOSOMES ELEMENT 4"/>
    <property type="match status" value="1"/>
</dbReference>
<feature type="compositionally biased region" description="Polar residues" evidence="10">
    <location>
        <begin position="1"/>
        <end position="14"/>
    </location>
</feature>
<keyword evidence="6 9" id="KW-0233">DNA recombination</keyword>
<dbReference type="GO" id="GO:0000781">
    <property type="term" value="C:chromosome, telomeric region"/>
    <property type="evidence" value="ECO:0007669"/>
    <property type="project" value="UniProtKB-SubCell"/>
</dbReference>
<dbReference type="GO" id="GO:0030915">
    <property type="term" value="C:Smc5-Smc6 complex"/>
    <property type="evidence" value="ECO:0007669"/>
    <property type="project" value="UniProtKB-UniRule"/>
</dbReference>
<feature type="compositionally biased region" description="Basic and acidic residues" evidence="10">
    <location>
        <begin position="185"/>
        <end position="199"/>
    </location>
</feature>
<protein>
    <recommendedName>
        <fullName evidence="9">Non-structural maintenance of chromosomes element 4</fullName>
    </recommendedName>
</protein>
<evidence type="ECO:0000256" key="3">
    <source>
        <dbReference type="ARBA" id="ARBA00008997"/>
    </source>
</evidence>
<dbReference type="Proteomes" id="UP000289886">
    <property type="component" value="Unassembled WGS sequence"/>
</dbReference>
<feature type="compositionally biased region" description="Low complexity" evidence="10">
    <location>
        <begin position="424"/>
        <end position="434"/>
    </location>
</feature>
<dbReference type="GO" id="GO:0005634">
    <property type="term" value="C:nucleus"/>
    <property type="evidence" value="ECO:0007669"/>
    <property type="project" value="UniProtKB-SubCell"/>
</dbReference>
<gene>
    <name evidence="14" type="ORF">EOD39_11121</name>
</gene>
<keyword evidence="7 9" id="KW-0234">DNA repair</keyword>
<evidence type="ECO:0000256" key="10">
    <source>
        <dbReference type="SAM" id="MobiDB-lite"/>
    </source>
</evidence>
<feature type="region of interest" description="Disordered" evidence="10">
    <location>
        <begin position="180"/>
        <end position="199"/>
    </location>
</feature>
<dbReference type="Pfam" id="PF04376">
    <property type="entry name" value="ATE_N"/>
    <property type="match status" value="1"/>
</dbReference>
<dbReference type="PANTHER" id="PTHR16140">
    <property type="entry name" value="NON-STRUCTURAL MAINTENANCE OF CHROMOSOMES ELEMENT 4"/>
    <property type="match status" value="1"/>
</dbReference>
<feature type="compositionally biased region" description="Basic and acidic residues" evidence="10">
    <location>
        <begin position="567"/>
        <end position="583"/>
    </location>
</feature>
<dbReference type="InterPro" id="IPR029225">
    <property type="entry name" value="Nse4_Nse3-bd"/>
</dbReference>
<evidence type="ECO:0000256" key="2">
    <source>
        <dbReference type="ARBA" id="ARBA00004574"/>
    </source>
</evidence>
<evidence type="ECO:0000256" key="6">
    <source>
        <dbReference type="ARBA" id="ARBA00023172"/>
    </source>
</evidence>
<comment type="function">
    <text evidence="9">Component of the SMC5-SMC6 complex, that promotes sister chromatid alignment after DNA damage and facilitates double-stranded DNA breaks (DSBs) repair via homologous recombination between sister chromatids.</text>
</comment>
<comment type="subunit">
    <text evidence="9">Component of the SMC5-SMC6 complex.</text>
</comment>
<dbReference type="GO" id="GO:0006281">
    <property type="term" value="P:DNA repair"/>
    <property type="evidence" value="ECO:0007669"/>
    <property type="project" value="UniProtKB-UniRule"/>
</dbReference>
<evidence type="ECO:0000259" key="13">
    <source>
        <dbReference type="Pfam" id="PF15412"/>
    </source>
</evidence>